<dbReference type="Gene3D" id="1.25.40.20">
    <property type="entry name" value="Ankyrin repeat-containing domain"/>
    <property type="match status" value="1"/>
</dbReference>
<dbReference type="SUPFAM" id="SSF47027">
    <property type="entry name" value="Acyl-CoA binding protein"/>
    <property type="match status" value="1"/>
</dbReference>
<proteinExistence type="predicted"/>
<keyword evidence="8" id="KW-1185">Reference proteome</keyword>
<dbReference type="Pfam" id="PF00887">
    <property type="entry name" value="ACBP"/>
    <property type="match status" value="1"/>
</dbReference>
<reference evidence="7 8" key="1">
    <citation type="submission" date="2014-04" db="EMBL/GenBank/DDBJ databases">
        <authorList>
            <consortium name="DOE Joint Genome Institute"/>
            <person name="Kuo A."/>
            <person name="Ruytinx J."/>
            <person name="Rineau F."/>
            <person name="Colpaert J."/>
            <person name="Kohler A."/>
            <person name="Nagy L.G."/>
            <person name="Floudas D."/>
            <person name="Copeland A."/>
            <person name="Barry K.W."/>
            <person name="Cichocki N."/>
            <person name="Veneault-Fourrey C."/>
            <person name="LaButti K."/>
            <person name="Lindquist E.A."/>
            <person name="Lipzen A."/>
            <person name="Lundell T."/>
            <person name="Morin E."/>
            <person name="Murat C."/>
            <person name="Sun H."/>
            <person name="Tunlid A."/>
            <person name="Henrissat B."/>
            <person name="Grigoriev I.V."/>
            <person name="Hibbett D.S."/>
            <person name="Martin F."/>
            <person name="Nordberg H.P."/>
            <person name="Cantor M.N."/>
            <person name="Hua S.X."/>
        </authorList>
    </citation>
    <scope>NUCLEOTIDE SEQUENCE [LARGE SCALE GENOMIC DNA]</scope>
    <source>
        <strain evidence="7 8">UH-Slu-Lm8-n1</strain>
    </source>
</reference>
<protein>
    <recommendedName>
        <fullName evidence="6">ACB domain-containing protein</fullName>
    </recommendedName>
</protein>
<dbReference type="InterPro" id="IPR035984">
    <property type="entry name" value="Acyl-CoA-binding_sf"/>
</dbReference>
<sequence>MSFTPSIDEAASYLSSAPSLSKVSNTVKLELYGLFKYLKVAPKPQGSRPHIFDMTGRAKWDAWKAASDAYENNNQAAAQRYRAIAQELGWKPDSTPSSAPGKGSEDGDGGGGGDGRAQNDSAGSRSSGGGGGMGTSVSLLVNPDPDLGEAQTLHGLAIAGDAKKLMAFLLVNPAVDINARDEFDYTALHLACDRGNLPVAQALLSKGGDPLLKDPDDYTAAELAQVAGHQEIYDLLNK</sequence>
<dbReference type="Proteomes" id="UP000054485">
    <property type="component" value="Unassembled WGS sequence"/>
</dbReference>
<dbReference type="PANTHER" id="PTHR24119:SF0">
    <property type="entry name" value="ACYL-COA-BINDING DOMAIN-CONTAINING PROTEIN 6"/>
    <property type="match status" value="1"/>
</dbReference>
<dbReference type="InParanoid" id="A0A0D0BKF9"/>
<dbReference type="HOGENOM" id="CLU_050309_3_0_1"/>
<dbReference type="EMBL" id="KN835159">
    <property type="protein sequence ID" value="KIK46437.1"/>
    <property type="molecule type" value="Genomic_DNA"/>
</dbReference>
<organism evidence="7 8">
    <name type="scientific">Suillus luteus UH-Slu-Lm8-n1</name>
    <dbReference type="NCBI Taxonomy" id="930992"/>
    <lineage>
        <taxon>Eukaryota</taxon>
        <taxon>Fungi</taxon>
        <taxon>Dikarya</taxon>
        <taxon>Basidiomycota</taxon>
        <taxon>Agaricomycotina</taxon>
        <taxon>Agaricomycetes</taxon>
        <taxon>Agaricomycetidae</taxon>
        <taxon>Boletales</taxon>
        <taxon>Suillineae</taxon>
        <taxon>Suillaceae</taxon>
        <taxon>Suillus</taxon>
    </lineage>
</organism>
<feature type="region of interest" description="Disordered" evidence="5">
    <location>
        <begin position="90"/>
        <end position="142"/>
    </location>
</feature>
<evidence type="ECO:0000256" key="2">
    <source>
        <dbReference type="ARBA" id="ARBA00023043"/>
    </source>
</evidence>
<evidence type="ECO:0000313" key="8">
    <source>
        <dbReference type="Proteomes" id="UP000054485"/>
    </source>
</evidence>
<dbReference type="STRING" id="930992.A0A0D0BKF9"/>
<evidence type="ECO:0000256" key="1">
    <source>
        <dbReference type="ARBA" id="ARBA00022737"/>
    </source>
</evidence>
<reference evidence="8" key="2">
    <citation type="submission" date="2015-01" db="EMBL/GenBank/DDBJ databases">
        <title>Evolutionary Origins and Diversification of the Mycorrhizal Mutualists.</title>
        <authorList>
            <consortium name="DOE Joint Genome Institute"/>
            <consortium name="Mycorrhizal Genomics Consortium"/>
            <person name="Kohler A."/>
            <person name="Kuo A."/>
            <person name="Nagy L.G."/>
            <person name="Floudas D."/>
            <person name="Copeland A."/>
            <person name="Barry K.W."/>
            <person name="Cichocki N."/>
            <person name="Veneault-Fourrey C."/>
            <person name="LaButti K."/>
            <person name="Lindquist E.A."/>
            <person name="Lipzen A."/>
            <person name="Lundell T."/>
            <person name="Morin E."/>
            <person name="Murat C."/>
            <person name="Riley R."/>
            <person name="Ohm R."/>
            <person name="Sun H."/>
            <person name="Tunlid A."/>
            <person name="Henrissat B."/>
            <person name="Grigoriev I.V."/>
            <person name="Hibbett D.S."/>
            <person name="Martin F."/>
        </authorList>
    </citation>
    <scope>NUCLEOTIDE SEQUENCE [LARGE SCALE GENOMIC DNA]</scope>
    <source>
        <strain evidence="8">UH-Slu-Lm8-n1</strain>
    </source>
</reference>
<dbReference type="PROSITE" id="PS51228">
    <property type="entry name" value="ACB_2"/>
    <property type="match status" value="1"/>
</dbReference>
<dbReference type="Pfam" id="PF13857">
    <property type="entry name" value="Ank_5"/>
    <property type="match status" value="1"/>
</dbReference>
<dbReference type="InterPro" id="IPR014352">
    <property type="entry name" value="FERM/acyl-CoA-bd_prot_sf"/>
</dbReference>
<dbReference type="PROSITE" id="PS50088">
    <property type="entry name" value="ANK_REPEAT"/>
    <property type="match status" value="1"/>
</dbReference>
<dbReference type="PANTHER" id="PTHR24119">
    <property type="entry name" value="ACYL-COA-BINDING DOMAIN-CONTAINING PROTEIN 6"/>
    <property type="match status" value="1"/>
</dbReference>
<dbReference type="AlphaFoldDB" id="A0A0D0BKF9"/>
<feature type="domain" description="ACB" evidence="6">
    <location>
        <begin position="1"/>
        <end position="94"/>
    </location>
</feature>
<keyword evidence="1" id="KW-0677">Repeat</keyword>
<dbReference type="SMART" id="SM00248">
    <property type="entry name" value="ANK"/>
    <property type="match status" value="1"/>
</dbReference>
<name>A0A0D0BKF9_9AGAM</name>
<keyword evidence="3" id="KW-0446">Lipid-binding</keyword>
<dbReference type="OrthoDB" id="341259at2759"/>
<gene>
    <name evidence="7" type="ORF">CY34DRAFT_22021</name>
</gene>
<evidence type="ECO:0000256" key="5">
    <source>
        <dbReference type="SAM" id="MobiDB-lite"/>
    </source>
</evidence>
<dbReference type="InterPro" id="IPR000582">
    <property type="entry name" value="Acyl-CoA-binding_protein"/>
</dbReference>
<dbReference type="SUPFAM" id="SSF48403">
    <property type="entry name" value="Ankyrin repeat"/>
    <property type="match status" value="1"/>
</dbReference>
<dbReference type="InterPro" id="IPR036770">
    <property type="entry name" value="Ankyrin_rpt-contain_sf"/>
</dbReference>
<evidence type="ECO:0000256" key="4">
    <source>
        <dbReference type="PROSITE-ProRule" id="PRU00023"/>
    </source>
</evidence>
<dbReference type="Gene3D" id="1.20.80.10">
    <property type="match status" value="1"/>
</dbReference>
<dbReference type="InterPro" id="IPR002110">
    <property type="entry name" value="Ankyrin_rpt"/>
</dbReference>
<dbReference type="GO" id="GO:0000062">
    <property type="term" value="F:fatty-acyl-CoA binding"/>
    <property type="evidence" value="ECO:0007669"/>
    <property type="project" value="InterPro"/>
</dbReference>
<dbReference type="PRINTS" id="PR00689">
    <property type="entry name" value="ACOABINDINGP"/>
</dbReference>
<evidence type="ECO:0000256" key="3">
    <source>
        <dbReference type="ARBA" id="ARBA00023121"/>
    </source>
</evidence>
<feature type="repeat" description="ANK" evidence="4">
    <location>
        <begin position="183"/>
        <end position="215"/>
    </location>
</feature>
<accession>A0A0D0BKF9</accession>
<dbReference type="PROSITE" id="PS50297">
    <property type="entry name" value="ANK_REP_REGION"/>
    <property type="match status" value="1"/>
</dbReference>
<keyword evidence="2 4" id="KW-0040">ANK repeat</keyword>
<evidence type="ECO:0000259" key="6">
    <source>
        <dbReference type="PROSITE" id="PS51228"/>
    </source>
</evidence>
<evidence type="ECO:0000313" key="7">
    <source>
        <dbReference type="EMBL" id="KIK46437.1"/>
    </source>
</evidence>